<reference evidence="1" key="1">
    <citation type="submission" date="2019-05" db="EMBL/GenBank/DDBJ databases">
        <title>Whole genome sequencing of Pseudanabaena catenata USMAC16.</title>
        <authorList>
            <person name="Khan Z."/>
            <person name="Omar W.M."/>
            <person name="Convey P."/>
            <person name="Merican F."/>
            <person name="Najimudin N."/>
        </authorList>
    </citation>
    <scope>NUCLEOTIDE SEQUENCE</scope>
    <source>
        <strain evidence="1">USMAC16</strain>
    </source>
</reference>
<dbReference type="AlphaFoldDB" id="A0A9X4M6N4"/>
<dbReference type="RefSeq" id="WP_009626779.1">
    <property type="nucleotide sequence ID" value="NZ_VBTY01000059.1"/>
</dbReference>
<evidence type="ECO:0000313" key="2">
    <source>
        <dbReference type="Proteomes" id="UP001152872"/>
    </source>
</evidence>
<sequence>MKRLEVETRTILLALTGSRLYRVHNENSDYDYKGICIPTLPYFIGTQNFEQLDSFSEPNCLYSALTDTDSNIYNIKKFCHLATLNNPNILELLWIDRSDYLVLTSFGESLIEIRDAFLSQKVFYSYSGYAHAQIKKVQTHRKWLLRYKEDPDFFSLPPNPKDYGLEENPLRKEQLNAFLEFLYILIKDASQHSEVATELLTHVDYKGLLKQYPLAEELLPAVQYYTRSTNEFITLLHNTQTYRQALQEYEAFQSWRKNRNSKRAEIEEKVGYDSKHSGHCYRLLKSGIEILNGNGVIPNREITGDAQFIRQIRNGEVPYDTLIAEVAKLEMELESAMKNTKLPKYPDQKLIEEKQIEIIKEYLNF</sequence>
<gene>
    <name evidence="1" type="ORF">FEV09_08980</name>
</gene>
<organism evidence="1 2">
    <name type="scientific">Pseudanabaena catenata USMAC16</name>
    <dbReference type="NCBI Taxonomy" id="1855837"/>
    <lineage>
        <taxon>Bacteria</taxon>
        <taxon>Bacillati</taxon>
        <taxon>Cyanobacteriota</taxon>
        <taxon>Cyanophyceae</taxon>
        <taxon>Pseudanabaenales</taxon>
        <taxon>Pseudanabaenaceae</taxon>
        <taxon>Pseudanabaena</taxon>
    </lineage>
</organism>
<proteinExistence type="predicted"/>
<accession>A0A9X4M6N4</accession>
<evidence type="ECO:0000313" key="1">
    <source>
        <dbReference type="EMBL" id="MDG3494693.1"/>
    </source>
</evidence>
<dbReference type="InterPro" id="IPR018775">
    <property type="entry name" value="RlaP"/>
</dbReference>
<dbReference type="EMBL" id="VBTY01000059">
    <property type="protein sequence ID" value="MDG3494693.1"/>
    <property type="molecule type" value="Genomic_DNA"/>
</dbReference>
<keyword evidence="2" id="KW-1185">Reference proteome</keyword>
<name>A0A9X4M6N4_9CYAN</name>
<dbReference type="Proteomes" id="UP001152872">
    <property type="component" value="Unassembled WGS sequence"/>
</dbReference>
<dbReference type="PANTHER" id="PTHR34817:SF1">
    <property type="entry name" value="NUCLEOTIDYLTRANSFERASE"/>
    <property type="match status" value="1"/>
</dbReference>
<protein>
    <submittedName>
        <fullName evidence="1">Nucleotidyltransferase domain-containing protein</fullName>
    </submittedName>
</protein>
<dbReference type="PANTHER" id="PTHR34817">
    <property type="entry name" value="NUCLEOTIDYLTRANSFERASE"/>
    <property type="match status" value="1"/>
</dbReference>
<comment type="caution">
    <text evidence="1">The sequence shown here is derived from an EMBL/GenBank/DDBJ whole genome shotgun (WGS) entry which is preliminary data.</text>
</comment>
<dbReference type="Pfam" id="PF10127">
    <property type="entry name" value="RlaP"/>
    <property type="match status" value="1"/>
</dbReference>